<protein>
    <submittedName>
        <fullName evidence="1">Uncharacterized protein</fullName>
    </submittedName>
</protein>
<dbReference type="AlphaFoldDB" id="A0A0A9BDC3"/>
<evidence type="ECO:0000313" key="1">
    <source>
        <dbReference type="EMBL" id="JAD60113.1"/>
    </source>
</evidence>
<name>A0A0A9BDC3_ARUDO</name>
<sequence>MRHAPGWVTHNWAGLWHLKRKILKISGVLVLGPGFHSCVHD</sequence>
<reference evidence="1" key="1">
    <citation type="submission" date="2014-09" db="EMBL/GenBank/DDBJ databases">
        <authorList>
            <person name="Magalhaes I.L.F."/>
            <person name="Oliveira U."/>
            <person name="Santos F.R."/>
            <person name="Vidigal T.H.D.A."/>
            <person name="Brescovit A.D."/>
            <person name="Santos A.J."/>
        </authorList>
    </citation>
    <scope>NUCLEOTIDE SEQUENCE</scope>
    <source>
        <tissue evidence="1">Shoot tissue taken approximately 20 cm above the soil surface</tissue>
    </source>
</reference>
<dbReference type="EMBL" id="GBRH01237782">
    <property type="protein sequence ID" value="JAD60113.1"/>
    <property type="molecule type" value="Transcribed_RNA"/>
</dbReference>
<organism evidence="1">
    <name type="scientific">Arundo donax</name>
    <name type="common">Giant reed</name>
    <name type="synonym">Donax arundinaceus</name>
    <dbReference type="NCBI Taxonomy" id="35708"/>
    <lineage>
        <taxon>Eukaryota</taxon>
        <taxon>Viridiplantae</taxon>
        <taxon>Streptophyta</taxon>
        <taxon>Embryophyta</taxon>
        <taxon>Tracheophyta</taxon>
        <taxon>Spermatophyta</taxon>
        <taxon>Magnoliopsida</taxon>
        <taxon>Liliopsida</taxon>
        <taxon>Poales</taxon>
        <taxon>Poaceae</taxon>
        <taxon>PACMAD clade</taxon>
        <taxon>Arundinoideae</taxon>
        <taxon>Arundineae</taxon>
        <taxon>Arundo</taxon>
    </lineage>
</organism>
<proteinExistence type="predicted"/>
<accession>A0A0A9BDC3</accession>
<reference evidence="1" key="2">
    <citation type="journal article" date="2015" name="Data Brief">
        <title>Shoot transcriptome of the giant reed, Arundo donax.</title>
        <authorList>
            <person name="Barrero R.A."/>
            <person name="Guerrero F.D."/>
            <person name="Moolhuijzen P."/>
            <person name="Goolsby J.A."/>
            <person name="Tidwell J."/>
            <person name="Bellgard S.E."/>
            <person name="Bellgard M.I."/>
        </authorList>
    </citation>
    <scope>NUCLEOTIDE SEQUENCE</scope>
    <source>
        <tissue evidence="1">Shoot tissue taken approximately 20 cm above the soil surface</tissue>
    </source>
</reference>